<protein>
    <submittedName>
        <fullName evidence="2">Uncharacterized protein</fullName>
    </submittedName>
</protein>
<evidence type="ECO:0000313" key="2">
    <source>
        <dbReference type="EMBL" id="RDH14197.1"/>
    </source>
</evidence>
<dbReference type="AlphaFoldDB" id="A0A370BFJ4"/>
<dbReference type="Proteomes" id="UP000253845">
    <property type="component" value="Unassembled WGS sequence"/>
</dbReference>
<feature type="compositionally biased region" description="Polar residues" evidence="1">
    <location>
        <begin position="368"/>
        <end position="386"/>
    </location>
</feature>
<dbReference type="VEuPathDB" id="FungiDB:M747DRAFT_250101"/>
<accession>A0A370BFJ4</accession>
<evidence type="ECO:0000256" key="1">
    <source>
        <dbReference type="SAM" id="MobiDB-lite"/>
    </source>
</evidence>
<reference evidence="2 3" key="1">
    <citation type="submission" date="2018-07" db="EMBL/GenBank/DDBJ databases">
        <title>Section-level genome sequencing of Aspergillus section Nigri to investigate inter- and intra-species variation.</title>
        <authorList>
            <consortium name="DOE Joint Genome Institute"/>
            <person name="Vesth T.C."/>
            <person name="Nybo J.L."/>
            <person name="Theobald S."/>
            <person name="Frisvad J.C."/>
            <person name="Larsen T.O."/>
            <person name="Nielsen K.F."/>
            <person name="Hoof J.B."/>
            <person name="Brandl J."/>
            <person name="Salamov A."/>
            <person name="Riley R."/>
            <person name="Gladden J.M."/>
            <person name="Phatale P."/>
            <person name="Nielsen M.T."/>
            <person name="Lyhne E.K."/>
            <person name="Kogle M.E."/>
            <person name="Strasser K."/>
            <person name="McDonnell E."/>
            <person name="Barry K."/>
            <person name="Clum A."/>
            <person name="Chen C."/>
            <person name="Nolan M."/>
            <person name="Sandor L."/>
            <person name="Kuo A."/>
            <person name="Lipzen A."/>
            <person name="Hainaut M."/>
            <person name="Drula E."/>
            <person name="Tsang A."/>
            <person name="Magnuson J.K."/>
            <person name="Henrissat B."/>
            <person name="Wiebenga A."/>
            <person name="Simmons B.A."/>
            <person name="Makela M.R."/>
            <person name="De vries R.P."/>
            <person name="Grigoriev I.V."/>
            <person name="Mortensen U.H."/>
            <person name="Baker S.E."/>
            <person name="Andersen M.R."/>
        </authorList>
    </citation>
    <scope>NUCLEOTIDE SEQUENCE [LARGE SCALE GENOMIC DNA]</scope>
    <source>
        <strain evidence="2 3">ATCC 13496</strain>
    </source>
</reference>
<feature type="region of interest" description="Disordered" evidence="1">
    <location>
        <begin position="368"/>
        <end position="402"/>
    </location>
</feature>
<evidence type="ECO:0000313" key="3">
    <source>
        <dbReference type="Proteomes" id="UP000253845"/>
    </source>
</evidence>
<feature type="compositionally biased region" description="Polar residues" evidence="1">
    <location>
        <begin position="251"/>
        <end position="264"/>
    </location>
</feature>
<gene>
    <name evidence="2" type="ORF">M747DRAFT_250101</name>
</gene>
<proteinExistence type="predicted"/>
<organism evidence="2 3">
    <name type="scientific">Aspergillus niger ATCC 13496</name>
    <dbReference type="NCBI Taxonomy" id="1353008"/>
    <lineage>
        <taxon>Eukaryota</taxon>
        <taxon>Fungi</taxon>
        <taxon>Dikarya</taxon>
        <taxon>Ascomycota</taxon>
        <taxon>Pezizomycotina</taxon>
        <taxon>Eurotiomycetes</taxon>
        <taxon>Eurotiomycetidae</taxon>
        <taxon>Eurotiales</taxon>
        <taxon>Aspergillaceae</taxon>
        <taxon>Aspergillus</taxon>
        <taxon>Aspergillus subgen. Circumdati</taxon>
    </lineage>
</organism>
<feature type="compositionally biased region" description="Polar residues" evidence="1">
    <location>
        <begin position="321"/>
        <end position="337"/>
    </location>
</feature>
<dbReference type="EMBL" id="KZ851976">
    <property type="protein sequence ID" value="RDH14197.1"/>
    <property type="molecule type" value="Genomic_DNA"/>
</dbReference>
<feature type="region of interest" description="Disordered" evidence="1">
    <location>
        <begin position="320"/>
        <end position="342"/>
    </location>
</feature>
<name>A0A370BFJ4_ASPNG</name>
<sequence>MAVIDITDATAKDCESKETSGSAGQLHIGCCVWTFGKAPTRTRGGQRDMASKLEQRRYWEIAKPLVVELCGQWTEGCASTTCTANILVGRTALARLAHVQLNYLRDMYEEFQPCMALFPTSSNPLDYVQAIEAHLSDIAMTSPQNPLPGLLAGSKRKLEWIDTSAAPTERAVARRRTADINQVDAVAGGPADHVCSRQLGPLVTEWQHSIPSFHEGGDVEGLTCVLPELDDEGSVGSGSGTGGREEDRGCGQNQLASVCQGSMSDTDESDRSTADGPEQQSGRDDAFVALEATDLCGGPLAQPGAGAAFDHLLREFHETSADSMQQPTPSLDGSSESVPGRSGSRCGITFIDAEAPERARLDPLFVPQNTQWPEPQMQPSWSTGQTPIDPGDVAPFSQSSSPSLSTADTARLADSWCLPENISQAILKAFPSSPVTPGIHEGTVTNATMADGRHDSPDRDAGAAWQGEWAALRDTLSRGLSEDDSISVYGASLTRAHVSRLLAELRTPGGLSDFSVDLLGERLARQHHAQNLRIGDVGWKDQLHRGSLRLYPLPRTLLLPDSRHGNWSLIEVQTSTGAVVHYSFASKEPSAHDVSRPQACSTCQAATTALSQHLRECQQPCPEWQVDHQCLGSDGEVNRSETRFLWTMAQRAGGLPVQGDPPDTFRSSLAQTIVAEVLQSRTSQPPSLVGGLTGLSRHEKAERRWSAVTGRSGALDLTSTWQRVAQMPLGGVPMGWEQADRLLQLTFNIASPAVLVGIKRQLSHLRAREHDTTRPFGRSAAGVFEAGLWHKSNEQSSRIGLALTCWYVHDLRQQHSQRGCPDPLGQTVGDIIQGLPADARDYRQVEEKVKEWSKRAWPWKQLARIAGSPNILCFLPQGVGYFSGEEGSSMTDYRTLKKTQFEAMEAVLQQFRPRLLQNIPPDFFEIFLYNRLPAARFAFEQWMDEEMLHEPLDSSKFDHAFDPQPS</sequence>
<feature type="region of interest" description="Disordered" evidence="1">
    <location>
        <begin position="228"/>
        <end position="282"/>
    </location>
</feature>